<dbReference type="RefSeq" id="WP_111525353.1">
    <property type="nucleotide sequence ID" value="NZ_CP032364.1"/>
</dbReference>
<gene>
    <name evidence="1" type="ORF">D4A81_09400</name>
</gene>
<protein>
    <submittedName>
        <fullName evidence="1">Uncharacterized protein</fullName>
    </submittedName>
</protein>
<sequence length="125" mass="14290">MKVFRYSIVCIVCYLGLTLSSCRDTSFQSTENTGCISGEIEQPQIMYNQQVYYYYATGFNDVLPESYLKVGEVKAVNNKEKPTENFMACRLDIGQAIYASVEQGISNPIYLQYEDGYAQFYLKSE</sequence>
<dbReference type="Proteomes" id="UP000265562">
    <property type="component" value="Chromosome"/>
</dbReference>
<dbReference type="PROSITE" id="PS51257">
    <property type="entry name" value="PROKAR_LIPOPROTEIN"/>
    <property type="match status" value="1"/>
</dbReference>
<accession>A0A385Q1E3</accession>
<evidence type="ECO:0000313" key="1">
    <source>
        <dbReference type="EMBL" id="AYB00133.1"/>
    </source>
</evidence>
<reference evidence="1 2" key="1">
    <citation type="submission" date="2018-09" db="EMBL/GenBank/DDBJ databases">
        <title>Genome sequencing of Lachnoanaerobaculum umeaense DSM 23576.</title>
        <authorList>
            <person name="Kook J.-K."/>
            <person name="Park S.-N."/>
            <person name="Lim Y.K."/>
        </authorList>
    </citation>
    <scope>NUCLEOTIDE SEQUENCE [LARGE SCALE GENOMIC DNA]</scope>
    <source>
        <strain evidence="2">DSM 23576 \ CCUG 58757</strain>
    </source>
</reference>
<proteinExistence type="predicted"/>
<dbReference type="KEGG" id="lua:D4A81_09400"/>
<dbReference type="AlphaFoldDB" id="A0A385Q1E3"/>
<dbReference type="OrthoDB" id="2043620at2"/>
<keyword evidence="2" id="KW-1185">Reference proteome</keyword>
<evidence type="ECO:0000313" key="2">
    <source>
        <dbReference type="Proteomes" id="UP000265562"/>
    </source>
</evidence>
<name>A0A385Q1E3_9FIRM</name>
<organism evidence="1 2">
    <name type="scientific">Lachnoanaerobaculum umeaense</name>
    <dbReference type="NCBI Taxonomy" id="617123"/>
    <lineage>
        <taxon>Bacteria</taxon>
        <taxon>Bacillati</taxon>
        <taxon>Bacillota</taxon>
        <taxon>Clostridia</taxon>
        <taxon>Lachnospirales</taxon>
        <taxon>Lachnospiraceae</taxon>
        <taxon>Lachnoanaerobaculum</taxon>
    </lineage>
</organism>
<dbReference type="EMBL" id="CP032364">
    <property type="protein sequence ID" value="AYB00133.1"/>
    <property type="molecule type" value="Genomic_DNA"/>
</dbReference>